<keyword evidence="4 9" id="KW-0762">Sugar transport</keyword>
<name>A0A2R6PJT4_ACTCC</name>
<dbReference type="FunCoup" id="A0A2R6PJT4">
    <property type="interactions" value="614"/>
</dbReference>
<keyword evidence="6" id="KW-0677">Repeat</keyword>
<evidence type="ECO:0000256" key="2">
    <source>
        <dbReference type="ARBA" id="ARBA00007809"/>
    </source>
</evidence>
<comment type="function">
    <text evidence="9">Mediates both low-affinity uptake and efflux of sugar across the membrane.</text>
</comment>
<dbReference type="FunFam" id="1.20.1280.290:FF:000001">
    <property type="entry name" value="Bidirectional sugar transporter SWEET"/>
    <property type="match status" value="1"/>
</dbReference>
<evidence type="ECO:0000256" key="4">
    <source>
        <dbReference type="ARBA" id="ARBA00022597"/>
    </source>
</evidence>
<dbReference type="STRING" id="1590841.A0A2R6PJT4"/>
<keyword evidence="11" id="KW-1185">Reference proteome</keyword>
<comment type="similarity">
    <text evidence="2 9">Belongs to the SWEET sugar transporter family.</text>
</comment>
<feature type="transmembrane region" description="Helical" evidence="9">
    <location>
        <begin position="126"/>
        <end position="147"/>
    </location>
</feature>
<feature type="transmembrane region" description="Helical" evidence="9">
    <location>
        <begin position="6"/>
        <end position="30"/>
    </location>
</feature>
<evidence type="ECO:0000256" key="5">
    <source>
        <dbReference type="ARBA" id="ARBA00022692"/>
    </source>
</evidence>
<dbReference type="InterPro" id="IPR004316">
    <property type="entry name" value="SWEET_rpt"/>
</dbReference>
<evidence type="ECO:0000313" key="10">
    <source>
        <dbReference type="EMBL" id="PSR92576.1"/>
    </source>
</evidence>
<evidence type="ECO:0000313" key="11">
    <source>
        <dbReference type="Proteomes" id="UP000241394"/>
    </source>
</evidence>
<keyword evidence="3 9" id="KW-0813">Transport</keyword>
<feature type="transmembrane region" description="Helical" evidence="9">
    <location>
        <begin position="159"/>
        <end position="181"/>
    </location>
</feature>
<evidence type="ECO:0000256" key="1">
    <source>
        <dbReference type="ARBA" id="ARBA00004127"/>
    </source>
</evidence>
<dbReference type="FunFam" id="1.20.1280.290:FF:000002">
    <property type="entry name" value="Bidirectional sugar transporter SWEET"/>
    <property type="match status" value="1"/>
</dbReference>
<dbReference type="OrthoDB" id="409725at2759"/>
<dbReference type="GO" id="GO:0051119">
    <property type="term" value="F:sugar transmembrane transporter activity"/>
    <property type="evidence" value="ECO:0007669"/>
    <property type="project" value="InterPro"/>
</dbReference>
<dbReference type="Proteomes" id="UP000241394">
    <property type="component" value="Chromosome LG24"/>
</dbReference>
<evidence type="ECO:0000256" key="3">
    <source>
        <dbReference type="ARBA" id="ARBA00022448"/>
    </source>
</evidence>
<dbReference type="GO" id="GO:0051260">
    <property type="term" value="P:protein homooligomerization"/>
    <property type="evidence" value="ECO:0007669"/>
    <property type="project" value="UniProtKB-ARBA"/>
</dbReference>
<reference evidence="11" key="2">
    <citation type="journal article" date="2018" name="BMC Genomics">
        <title>A manually annotated Actinidia chinensis var. chinensis (kiwifruit) genome highlights the challenges associated with draft genomes and gene prediction in plants.</title>
        <authorList>
            <person name="Pilkington S.M."/>
            <person name="Crowhurst R."/>
            <person name="Hilario E."/>
            <person name="Nardozza S."/>
            <person name="Fraser L."/>
            <person name="Peng Y."/>
            <person name="Gunaseelan K."/>
            <person name="Simpson R."/>
            <person name="Tahir J."/>
            <person name="Deroles S.C."/>
            <person name="Templeton K."/>
            <person name="Luo Z."/>
            <person name="Davy M."/>
            <person name="Cheng C."/>
            <person name="McNeilage M."/>
            <person name="Scaglione D."/>
            <person name="Liu Y."/>
            <person name="Zhang Q."/>
            <person name="Datson P."/>
            <person name="De Silva N."/>
            <person name="Gardiner S.E."/>
            <person name="Bassett H."/>
            <person name="Chagne D."/>
            <person name="McCallum J."/>
            <person name="Dzierzon H."/>
            <person name="Deng C."/>
            <person name="Wang Y.Y."/>
            <person name="Barron L."/>
            <person name="Manako K."/>
            <person name="Bowen J."/>
            <person name="Foster T.M."/>
            <person name="Erridge Z.A."/>
            <person name="Tiffin H."/>
            <person name="Waite C.N."/>
            <person name="Davies K.M."/>
            <person name="Grierson E.P."/>
            <person name="Laing W.A."/>
            <person name="Kirk R."/>
            <person name="Chen X."/>
            <person name="Wood M."/>
            <person name="Montefiori M."/>
            <person name="Brummell D.A."/>
            <person name="Schwinn K.E."/>
            <person name="Catanach A."/>
            <person name="Fullerton C."/>
            <person name="Li D."/>
            <person name="Meiyalaghan S."/>
            <person name="Nieuwenhuizen N."/>
            <person name="Read N."/>
            <person name="Prakash R."/>
            <person name="Hunter D."/>
            <person name="Zhang H."/>
            <person name="McKenzie M."/>
            <person name="Knabel M."/>
            <person name="Harris A."/>
            <person name="Allan A.C."/>
            <person name="Gleave A."/>
            <person name="Chen A."/>
            <person name="Janssen B.J."/>
            <person name="Plunkett B."/>
            <person name="Ampomah-Dwamena C."/>
            <person name="Voogd C."/>
            <person name="Leif D."/>
            <person name="Lafferty D."/>
            <person name="Souleyre E.J.F."/>
            <person name="Varkonyi-Gasic E."/>
            <person name="Gambi F."/>
            <person name="Hanley J."/>
            <person name="Yao J.L."/>
            <person name="Cheung J."/>
            <person name="David K.M."/>
            <person name="Warren B."/>
            <person name="Marsh K."/>
            <person name="Snowden K.C."/>
            <person name="Lin-Wang K."/>
            <person name="Brian L."/>
            <person name="Martinez-Sanchez M."/>
            <person name="Wang M."/>
            <person name="Ileperuma N."/>
            <person name="Macnee N."/>
            <person name="Campin R."/>
            <person name="McAtee P."/>
            <person name="Drummond R.S.M."/>
            <person name="Espley R.V."/>
            <person name="Ireland H.S."/>
            <person name="Wu R."/>
            <person name="Atkinson R.G."/>
            <person name="Karunairetnam S."/>
            <person name="Bulley S."/>
            <person name="Chunkath S."/>
            <person name="Hanley Z."/>
            <person name="Storey R."/>
            <person name="Thrimawithana A.H."/>
            <person name="Thomson S."/>
            <person name="David C."/>
            <person name="Testolin R."/>
            <person name="Huang H."/>
            <person name="Hellens R.P."/>
            <person name="Schaffer R.J."/>
        </authorList>
    </citation>
    <scope>NUCLEOTIDE SEQUENCE [LARGE SCALE GENOMIC DNA]</scope>
    <source>
        <strain evidence="11">cv. Red5</strain>
    </source>
</reference>
<accession>A0A2R6PJT4</accession>
<dbReference type="GO" id="GO:0005886">
    <property type="term" value="C:plasma membrane"/>
    <property type="evidence" value="ECO:0007669"/>
    <property type="project" value="UniProtKB-SubCell"/>
</dbReference>
<dbReference type="EMBL" id="NKQK01000024">
    <property type="protein sequence ID" value="PSR92576.1"/>
    <property type="molecule type" value="Genomic_DNA"/>
</dbReference>
<feature type="transmembrane region" description="Helical" evidence="9">
    <location>
        <begin position="99"/>
        <end position="120"/>
    </location>
</feature>
<protein>
    <recommendedName>
        <fullName evidence="9">Bidirectional sugar transporter SWEET</fullName>
    </recommendedName>
</protein>
<keyword evidence="5 9" id="KW-0812">Transmembrane</keyword>
<reference evidence="10 11" key="1">
    <citation type="submission" date="2017-07" db="EMBL/GenBank/DDBJ databases">
        <title>An improved, manually edited Actinidia chinensis var. chinensis (kiwifruit) genome highlights the challenges associated with draft genomes and gene prediction in plants.</title>
        <authorList>
            <person name="Pilkington S."/>
            <person name="Crowhurst R."/>
            <person name="Hilario E."/>
            <person name="Nardozza S."/>
            <person name="Fraser L."/>
            <person name="Peng Y."/>
            <person name="Gunaseelan K."/>
            <person name="Simpson R."/>
            <person name="Tahir J."/>
            <person name="Deroles S."/>
            <person name="Templeton K."/>
            <person name="Luo Z."/>
            <person name="Davy M."/>
            <person name="Cheng C."/>
            <person name="Mcneilage M."/>
            <person name="Scaglione D."/>
            <person name="Liu Y."/>
            <person name="Zhang Q."/>
            <person name="Datson P."/>
            <person name="De Silva N."/>
            <person name="Gardiner S."/>
            <person name="Bassett H."/>
            <person name="Chagne D."/>
            <person name="Mccallum J."/>
            <person name="Dzierzon H."/>
            <person name="Deng C."/>
            <person name="Wang Y.-Y."/>
            <person name="Barron N."/>
            <person name="Manako K."/>
            <person name="Bowen J."/>
            <person name="Foster T."/>
            <person name="Erridge Z."/>
            <person name="Tiffin H."/>
            <person name="Waite C."/>
            <person name="Davies K."/>
            <person name="Grierson E."/>
            <person name="Laing W."/>
            <person name="Kirk R."/>
            <person name="Chen X."/>
            <person name="Wood M."/>
            <person name="Montefiori M."/>
            <person name="Brummell D."/>
            <person name="Schwinn K."/>
            <person name="Catanach A."/>
            <person name="Fullerton C."/>
            <person name="Li D."/>
            <person name="Meiyalaghan S."/>
            <person name="Nieuwenhuizen N."/>
            <person name="Read N."/>
            <person name="Prakash R."/>
            <person name="Hunter D."/>
            <person name="Zhang H."/>
            <person name="Mckenzie M."/>
            <person name="Knabel M."/>
            <person name="Harris A."/>
            <person name="Allan A."/>
            <person name="Chen A."/>
            <person name="Janssen B."/>
            <person name="Plunkett B."/>
            <person name="Dwamena C."/>
            <person name="Voogd C."/>
            <person name="Leif D."/>
            <person name="Lafferty D."/>
            <person name="Souleyre E."/>
            <person name="Varkonyi-Gasic E."/>
            <person name="Gambi F."/>
            <person name="Hanley J."/>
            <person name="Yao J.-L."/>
            <person name="Cheung J."/>
            <person name="David K."/>
            <person name="Warren B."/>
            <person name="Marsh K."/>
            <person name="Snowden K."/>
            <person name="Lin-Wang K."/>
            <person name="Brian L."/>
            <person name="Martinez-Sanchez M."/>
            <person name="Wang M."/>
            <person name="Ileperuma N."/>
            <person name="Macnee N."/>
            <person name="Campin R."/>
            <person name="Mcatee P."/>
            <person name="Drummond R."/>
            <person name="Espley R."/>
            <person name="Ireland H."/>
            <person name="Wu R."/>
            <person name="Atkinson R."/>
            <person name="Karunairetnam S."/>
            <person name="Bulley S."/>
            <person name="Chunkath S."/>
            <person name="Hanley Z."/>
            <person name="Storey R."/>
            <person name="Thrimawithana A."/>
            <person name="Thomson S."/>
            <person name="David C."/>
            <person name="Testolin R."/>
        </authorList>
    </citation>
    <scope>NUCLEOTIDE SEQUENCE [LARGE SCALE GENOMIC DNA]</scope>
    <source>
        <strain evidence="11">cv. Red5</strain>
        <tissue evidence="10">Young leaf</tissue>
    </source>
</reference>
<dbReference type="InterPro" id="IPR047664">
    <property type="entry name" value="SWEET"/>
</dbReference>
<evidence type="ECO:0000256" key="7">
    <source>
        <dbReference type="ARBA" id="ARBA00022989"/>
    </source>
</evidence>
<sequence length="244" mass="27011">MEGLSFFVGVVGNIISVLMFLSPVNTFWRVIKHRSTEEFQSLPYICTLLNSSLWTYYGIIKPGEFLVATVNGFGILVEIIYVTLFLIYATKKKRAETGILVGILDVGFLGAAIVVTQLALHGETRISAIGCLGAGLNIIMYASPLAVMKTVVRTKSIEFMPFFLSFFFFLNGGVWAFYALLKHDYFLAVPNGTGFLLGFAQLVLYALYRNAKPLKNNLDGLMEEGGQHEHLISSSDQRTVQVNA</sequence>
<dbReference type="Pfam" id="PF03083">
    <property type="entry name" value="MtN3_slv"/>
    <property type="match status" value="2"/>
</dbReference>
<dbReference type="InParanoid" id="A0A2R6PJT4"/>
<gene>
    <name evidence="10" type="ORF">CEY00_Acc27197</name>
</gene>
<feature type="transmembrane region" description="Helical" evidence="9">
    <location>
        <begin position="65"/>
        <end position="87"/>
    </location>
</feature>
<keyword evidence="8 9" id="KW-0472">Membrane</keyword>
<keyword evidence="7 9" id="KW-1133">Transmembrane helix</keyword>
<dbReference type="Gramene" id="PSR92576">
    <property type="protein sequence ID" value="PSR92576"/>
    <property type="gene ID" value="CEY00_Acc27197"/>
</dbReference>
<dbReference type="Gene3D" id="1.20.1280.290">
    <property type="match status" value="2"/>
</dbReference>
<dbReference type="GO" id="GO:0012505">
    <property type="term" value="C:endomembrane system"/>
    <property type="evidence" value="ECO:0007669"/>
    <property type="project" value="UniProtKB-SubCell"/>
</dbReference>
<comment type="subcellular location">
    <subcellularLocation>
        <location evidence="9">Cell membrane</location>
        <topology evidence="9">Multi-pass membrane protein</topology>
    </subcellularLocation>
    <subcellularLocation>
        <location evidence="1">Endomembrane system</location>
        <topology evidence="1">Multi-pass membrane protein</topology>
    </subcellularLocation>
</comment>
<feature type="transmembrane region" description="Helical" evidence="9">
    <location>
        <begin position="42"/>
        <end position="59"/>
    </location>
</feature>
<dbReference type="PANTHER" id="PTHR10791:SF120">
    <property type="entry name" value="BIDIRECTIONAL SUGAR TRANSPORTER SWEET17"/>
    <property type="match status" value="1"/>
</dbReference>
<organism evidence="10 11">
    <name type="scientific">Actinidia chinensis var. chinensis</name>
    <name type="common">Chinese soft-hair kiwi</name>
    <dbReference type="NCBI Taxonomy" id="1590841"/>
    <lineage>
        <taxon>Eukaryota</taxon>
        <taxon>Viridiplantae</taxon>
        <taxon>Streptophyta</taxon>
        <taxon>Embryophyta</taxon>
        <taxon>Tracheophyta</taxon>
        <taxon>Spermatophyta</taxon>
        <taxon>Magnoliopsida</taxon>
        <taxon>eudicotyledons</taxon>
        <taxon>Gunneridae</taxon>
        <taxon>Pentapetalae</taxon>
        <taxon>asterids</taxon>
        <taxon>Ericales</taxon>
        <taxon>Actinidiaceae</taxon>
        <taxon>Actinidia</taxon>
    </lineage>
</organism>
<evidence type="ECO:0000256" key="6">
    <source>
        <dbReference type="ARBA" id="ARBA00022737"/>
    </source>
</evidence>
<evidence type="ECO:0000256" key="8">
    <source>
        <dbReference type="ARBA" id="ARBA00023136"/>
    </source>
</evidence>
<comment type="caution">
    <text evidence="10">The sequence shown here is derived from an EMBL/GenBank/DDBJ whole genome shotgun (WGS) entry which is preliminary data.</text>
</comment>
<proteinExistence type="inferred from homology"/>
<dbReference type="OMA" id="ATGFMCA"/>
<feature type="transmembrane region" description="Helical" evidence="9">
    <location>
        <begin position="187"/>
        <end position="208"/>
    </location>
</feature>
<evidence type="ECO:0000256" key="9">
    <source>
        <dbReference type="RuleBase" id="RU910715"/>
    </source>
</evidence>
<dbReference type="PANTHER" id="PTHR10791">
    <property type="entry name" value="RAG1-ACTIVATING PROTEIN 1"/>
    <property type="match status" value="1"/>
</dbReference>
<dbReference type="AlphaFoldDB" id="A0A2R6PJT4"/>